<organism evidence="3 4">
    <name type="scientific">Corallococcus coralloides</name>
    <name type="common">Myxococcus coralloides</name>
    <dbReference type="NCBI Taxonomy" id="184914"/>
    <lineage>
        <taxon>Bacteria</taxon>
        <taxon>Pseudomonadati</taxon>
        <taxon>Myxococcota</taxon>
        <taxon>Myxococcia</taxon>
        <taxon>Myxococcales</taxon>
        <taxon>Cystobacterineae</taxon>
        <taxon>Myxococcaceae</taxon>
        <taxon>Corallococcus</taxon>
    </lineage>
</organism>
<dbReference type="RefSeq" id="WP_128794223.1">
    <property type="nucleotide sequence ID" value="NZ_CP034669.1"/>
</dbReference>
<sequence length="535" mass="56272">MNALVFAALLVPAGIPGEAPAPRGSGPLRPVLAQYTAPPQRAPPAPPPPTPSVAPPAAPTQPPAAPAPNTPRAPAPPRPGRASTSASQNPDDVPEVPPPFQANVSDPLLTPAPAAPQELQSWNEALTLLRQRSTDLQAVLGQVEVAAGTWRIALANLLPSAGGTLSVQYNVLNPSIPAVGGGIGGGVGGGVGGAAGFTPTELLGIGVLTANVPVVDLASLYALGSAKESRRTANLSLAETRRQLTRGLAQALVSVSSNERLAEVNRVNLRTALERLALAQRRFELGAGTRLDVVRVEQDAQAARRNVVTGDENLRQAREALGLALGTPSPVGIKPGLELTTLFEGAKAACRTLESLENRPDIAAAKSRQVVAERAIGEVYRQYAPTLDLTSTTTALTVNPGFAEVPIWNVGASLVLPFWDGGAREGRLRQARGQLEQARADVTDRERNVVIEVTQAKRAVQVTQATRDLAERERGLAEENDRLTRRSFEVGTGTSLELVDAAGALRQAELELVIRDFQFRQAQVDAFLSEAACDW</sequence>
<comment type="similarity">
    <text evidence="1">Belongs to the outer membrane factor (OMF) (TC 1.B.17) family.</text>
</comment>
<dbReference type="InterPro" id="IPR010131">
    <property type="entry name" value="MdtP/NodT-like"/>
</dbReference>
<evidence type="ECO:0000256" key="1">
    <source>
        <dbReference type="ARBA" id="ARBA00007613"/>
    </source>
</evidence>
<accession>A0A410RIM8</accession>
<evidence type="ECO:0000313" key="3">
    <source>
        <dbReference type="EMBL" id="QAT81774.1"/>
    </source>
</evidence>
<dbReference type="AlphaFoldDB" id="A0A410RIM8"/>
<proteinExistence type="inferred from homology"/>
<reference evidence="3 4" key="1">
    <citation type="submission" date="2018-12" db="EMBL/GenBank/DDBJ databases">
        <title>Complete Genome Sequence of the Corallopyronin A producing Myxobacterium Corallococcus coralloides B035.</title>
        <authorList>
            <person name="Bouhired S.M."/>
            <person name="Rupp O."/>
            <person name="Blom J."/>
            <person name="Schaeberle T.F."/>
            <person name="Kehraus S."/>
            <person name="Schiefer A."/>
            <person name="Pfarr K."/>
            <person name="Goesmann A."/>
            <person name="Hoerauf A."/>
            <person name="Koenig G.M."/>
        </authorList>
    </citation>
    <scope>NUCLEOTIDE SEQUENCE [LARGE SCALE GENOMIC DNA]</scope>
    <source>
        <strain evidence="3 4">B035</strain>
    </source>
</reference>
<dbReference type="Gene3D" id="1.20.1600.10">
    <property type="entry name" value="Outer membrane efflux proteins (OEP)"/>
    <property type="match status" value="1"/>
</dbReference>
<protein>
    <submittedName>
        <fullName evidence="3">HAE1 family efflux transporter outer membrane efflux protein</fullName>
    </submittedName>
</protein>
<evidence type="ECO:0000313" key="4">
    <source>
        <dbReference type="Proteomes" id="UP000288758"/>
    </source>
</evidence>
<dbReference type="PANTHER" id="PTHR30203:SF29">
    <property type="entry name" value="PROTEIN CYAE"/>
    <property type="match status" value="1"/>
</dbReference>
<evidence type="ECO:0000256" key="2">
    <source>
        <dbReference type="SAM" id="MobiDB-lite"/>
    </source>
</evidence>
<feature type="compositionally biased region" description="Pro residues" evidence="2">
    <location>
        <begin position="40"/>
        <end position="79"/>
    </location>
</feature>
<dbReference type="EMBL" id="CP034669">
    <property type="protein sequence ID" value="QAT81774.1"/>
    <property type="molecule type" value="Genomic_DNA"/>
</dbReference>
<dbReference type="Proteomes" id="UP000288758">
    <property type="component" value="Chromosome"/>
</dbReference>
<dbReference type="Pfam" id="PF02321">
    <property type="entry name" value="OEP"/>
    <property type="match status" value="2"/>
</dbReference>
<gene>
    <name evidence="3" type="primary">cusC</name>
    <name evidence="3" type="ORF">EJ065_0165</name>
</gene>
<dbReference type="PANTHER" id="PTHR30203">
    <property type="entry name" value="OUTER MEMBRANE CATION EFFLUX PROTEIN"/>
    <property type="match status" value="1"/>
</dbReference>
<dbReference type="GO" id="GO:0015562">
    <property type="term" value="F:efflux transmembrane transporter activity"/>
    <property type="evidence" value="ECO:0007669"/>
    <property type="project" value="InterPro"/>
</dbReference>
<name>A0A410RIM8_CORCK</name>
<dbReference type="InterPro" id="IPR003423">
    <property type="entry name" value="OMP_efflux"/>
</dbReference>
<dbReference type="SUPFAM" id="SSF56954">
    <property type="entry name" value="Outer membrane efflux proteins (OEP)"/>
    <property type="match status" value="1"/>
</dbReference>
<feature type="region of interest" description="Disordered" evidence="2">
    <location>
        <begin position="14"/>
        <end position="113"/>
    </location>
</feature>